<feature type="signal peptide" evidence="2">
    <location>
        <begin position="1"/>
        <end position="18"/>
    </location>
</feature>
<keyword evidence="1" id="KW-0812">Transmembrane</keyword>
<sequence length="317" mass="35235">MKRLIFPILLIFAEGVFGFETDGVKSISVKEGDSVTLNPCLKIQNFYKILWMFENAVIANIEEQKLSTEDGPDGRFRDRLELDFESGSLTIRNIRANHSGLYKVDMFSTSKSWKKFNVTVTGVFDPDADQIKKVSAMEGKSVTLNTGVKLQKEDLMLWRFARATKGDPVHNNPCQNDATAIAKIYGESREISLDPGDGEMFNNIVKVDKLSGSLTITDVRPEHSGMYILQITNNTGIKCRRFSITVSDAAKSHSHVVWMSIAIVFMVIVAVGCLAVGVQYKKDLFRSVCKCCQAKGAECALQDHALQQQQSLVQPAP</sequence>
<keyword evidence="2" id="KW-0732">Signal</keyword>
<dbReference type="PANTHER" id="PTHR21063:SF4">
    <property type="entry name" value="CD48 ANTIGEN-RELATED"/>
    <property type="match status" value="1"/>
</dbReference>
<evidence type="ECO:0000259" key="3">
    <source>
        <dbReference type="SMART" id="SM00409"/>
    </source>
</evidence>
<organism evidence="4 5">
    <name type="scientific">Phoxinus phoxinus</name>
    <name type="common">Eurasian minnow</name>
    <dbReference type="NCBI Taxonomy" id="58324"/>
    <lineage>
        <taxon>Eukaryota</taxon>
        <taxon>Metazoa</taxon>
        <taxon>Chordata</taxon>
        <taxon>Craniata</taxon>
        <taxon>Vertebrata</taxon>
        <taxon>Euteleostomi</taxon>
        <taxon>Actinopterygii</taxon>
        <taxon>Neopterygii</taxon>
        <taxon>Teleostei</taxon>
        <taxon>Ostariophysi</taxon>
        <taxon>Cypriniformes</taxon>
        <taxon>Leuciscidae</taxon>
        <taxon>Phoxininae</taxon>
        <taxon>Phoxinus</taxon>
    </lineage>
</organism>
<evidence type="ECO:0000313" key="5">
    <source>
        <dbReference type="Proteomes" id="UP001364617"/>
    </source>
</evidence>
<gene>
    <name evidence="4" type="ORF">R3I93_016950</name>
</gene>
<dbReference type="Pfam" id="PF07686">
    <property type="entry name" value="V-set"/>
    <property type="match status" value="1"/>
</dbReference>
<dbReference type="InterPro" id="IPR003599">
    <property type="entry name" value="Ig_sub"/>
</dbReference>
<proteinExistence type="predicted"/>
<evidence type="ECO:0000256" key="1">
    <source>
        <dbReference type="SAM" id="Phobius"/>
    </source>
</evidence>
<dbReference type="EMBL" id="JAYKXH010000018">
    <property type="protein sequence ID" value="KAK7136746.1"/>
    <property type="molecule type" value="Genomic_DNA"/>
</dbReference>
<evidence type="ECO:0000256" key="2">
    <source>
        <dbReference type="SAM" id="SignalP"/>
    </source>
</evidence>
<name>A0AAN9CGT0_9TELE</name>
<dbReference type="SUPFAM" id="SSF48726">
    <property type="entry name" value="Immunoglobulin"/>
    <property type="match status" value="2"/>
</dbReference>
<dbReference type="Proteomes" id="UP001364617">
    <property type="component" value="Unassembled WGS sequence"/>
</dbReference>
<dbReference type="SMART" id="SM00409">
    <property type="entry name" value="IG"/>
    <property type="match status" value="2"/>
</dbReference>
<dbReference type="PANTHER" id="PTHR21063">
    <property type="entry name" value="LFA-3"/>
    <property type="match status" value="1"/>
</dbReference>
<feature type="domain" description="Immunoglobulin" evidence="3">
    <location>
        <begin position="24"/>
        <end position="121"/>
    </location>
</feature>
<dbReference type="InterPro" id="IPR036179">
    <property type="entry name" value="Ig-like_dom_sf"/>
</dbReference>
<protein>
    <recommendedName>
        <fullName evidence="3">Immunoglobulin domain-containing protein</fullName>
    </recommendedName>
</protein>
<accession>A0AAN9CGT0</accession>
<feature type="transmembrane region" description="Helical" evidence="1">
    <location>
        <begin position="256"/>
        <end position="278"/>
    </location>
</feature>
<comment type="caution">
    <text evidence="4">The sequence shown here is derived from an EMBL/GenBank/DDBJ whole genome shotgun (WGS) entry which is preliminary data.</text>
</comment>
<feature type="domain" description="Immunoglobulin" evidence="3">
    <location>
        <begin position="131"/>
        <end position="247"/>
    </location>
</feature>
<dbReference type="Gene3D" id="2.60.40.10">
    <property type="entry name" value="Immunoglobulins"/>
    <property type="match status" value="2"/>
</dbReference>
<keyword evidence="5" id="KW-1185">Reference proteome</keyword>
<keyword evidence="1" id="KW-1133">Transmembrane helix</keyword>
<dbReference type="InterPro" id="IPR013106">
    <property type="entry name" value="Ig_V-set"/>
</dbReference>
<dbReference type="AlphaFoldDB" id="A0AAN9CGT0"/>
<reference evidence="4 5" key="1">
    <citation type="submission" date="2024-02" db="EMBL/GenBank/DDBJ databases">
        <title>Chromosome-level genome assembly of the Eurasian Minnow (Phoxinus phoxinus).</title>
        <authorList>
            <person name="Oriowo T.O."/>
            <person name="Martin S."/>
            <person name="Stange M."/>
            <person name="Chrysostomakis Y."/>
            <person name="Brown T."/>
            <person name="Winkler S."/>
            <person name="Kukowka S."/>
            <person name="Myers E.W."/>
            <person name="Bohne A."/>
        </authorList>
    </citation>
    <scope>NUCLEOTIDE SEQUENCE [LARGE SCALE GENOMIC DNA]</scope>
    <source>
        <strain evidence="4">ZFMK-TIS-60720</strain>
        <tissue evidence="4">Whole Organism</tissue>
    </source>
</reference>
<evidence type="ECO:0000313" key="4">
    <source>
        <dbReference type="EMBL" id="KAK7136746.1"/>
    </source>
</evidence>
<dbReference type="InterPro" id="IPR013783">
    <property type="entry name" value="Ig-like_fold"/>
</dbReference>
<feature type="chain" id="PRO_5043050239" description="Immunoglobulin domain-containing protein" evidence="2">
    <location>
        <begin position="19"/>
        <end position="317"/>
    </location>
</feature>
<keyword evidence="1" id="KW-0472">Membrane</keyword>